<dbReference type="KEGG" id="izh:FEM41_20930"/>
<dbReference type="AlphaFoldDB" id="A0A4P8YM97"/>
<reference evidence="2 3" key="1">
    <citation type="submission" date="2019-05" db="EMBL/GenBank/DDBJ databases">
        <title>Complete genome sequence of Izhakiella calystegiae KSNA2, an endophyte isolated from beach morning glory (Calystegia soldanella).</title>
        <authorList>
            <person name="Jiang L."/>
            <person name="Jeong J.C."/>
            <person name="Kim C.Y."/>
            <person name="Kim D.H."/>
            <person name="Kim S.W."/>
            <person name="Lee j."/>
        </authorList>
    </citation>
    <scope>NUCLEOTIDE SEQUENCE [LARGE SCALE GENOMIC DNA]</scope>
    <source>
        <strain evidence="2 3">KSNA2</strain>
    </source>
</reference>
<feature type="transmembrane region" description="Helical" evidence="1">
    <location>
        <begin position="84"/>
        <end position="101"/>
    </location>
</feature>
<dbReference type="RefSeq" id="WP_138098094.1">
    <property type="nucleotide sequence ID" value="NZ_CP040428.1"/>
</dbReference>
<dbReference type="Proteomes" id="UP000302163">
    <property type="component" value="Chromosome"/>
</dbReference>
<evidence type="ECO:0000256" key="1">
    <source>
        <dbReference type="SAM" id="Phobius"/>
    </source>
</evidence>
<feature type="transmembrane region" description="Helical" evidence="1">
    <location>
        <begin position="148"/>
        <end position="168"/>
    </location>
</feature>
<accession>A0A4P8YM97</accession>
<organism evidence="2 3">
    <name type="scientific">Jejubacter calystegiae</name>
    <dbReference type="NCBI Taxonomy" id="2579935"/>
    <lineage>
        <taxon>Bacteria</taxon>
        <taxon>Pseudomonadati</taxon>
        <taxon>Pseudomonadota</taxon>
        <taxon>Gammaproteobacteria</taxon>
        <taxon>Enterobacterales</taxon>
        <taxon>Enterobacteriaceae</taxon>
        <taxon>Jejubacter</taxon>
    </lineage>
</organism>
<keyword evidence="1" id="KW-0472">Membrane</keyword>
<gene>
    <name evidence="2" type="ORF">FEM41_20930</name>
</gene>
<evidence type="ECO:0008006" key="4">
    <source>
        <dbReference type="Google" id="ProtNLM"/>
    </source>
</evidence>
<proteinExistence type="predicted"/>
<feature type="transmembrane region" description="Helical" evidence="1">
    <location>
        <begin position="220"/>
        <end position="241"/>
    </location>
</feature>
<keyword evidence="1" id="KW-1133">Transmembrane helix</keyword>
<protein>
    <recommendedName>
        <fullName evidence="4">Peptidase M50</fullName>
    </recommendedName>
</protein>
<keyword evidence="3" id="KW-1185">Reference proteome</keyword>
<evidence type="ECO:0000313" key="3">
    <source>
        <dbReference type="Proteomes" id="UP000302163"/>
    </source>
</evidence>
<feature type="transmembrane region" description="Helical" evidence="1">
    <location>
        <begin position="50"/>
        <end position="72"/>
    </location>
</feature>
<keyword evidence="1" id="KW-0812">Transmembrane</keyword>
<dbReference type="EMBL" id="CP040428">
    <property type="protein sequence ID" value="QCT21939.1"/>
    <property type="molecule type" value="Genomic_DNA"/>
</dbReference>
<evidence type="ECO:0000313" key="2">
    <source>
        <dbReference type="EMBL" id="QCT21939.1"/>
    </source>
</evidence>
<sequence>MADLLFNFGKFIILENKNGDCYIKDCSNNTFYYKRKFYFSRRNYDITARVIRFGYSDIVFLLLIFLSIYMLIQLMSINYDVPHSNLQACLAFLFLMGNVVFHEIAHISVLRFFGGVSGKIRVSFFLIFPMIKVDTSDVYILSRFRGACVCYSGILINIFICWGVAVFAKELNYLIPPVLFMTLSNLIPLPIIKNDGYNILMNSMILKVNLSRKTNAFIKVLEVAIMVVISIVWLLLLFGYISEM</sequence>
<feature type="transmembrane region" description="Helical" evidence="1">
    <location>
        <begin position="174"/>
        <end position="192"/>
    </location>
</feature>
<dbReference type="OrthoDB" id="9759690at2"/>
<name>A0A4P8YM97_9ENTR</name>